<evidence type="ECO:0000313" key="2">
    <source>
        <dbReference type="Proteomes" id="UP000007151"/>
    </source>
</evidence>
<dbReference type="InParanoid" id="A0A212F9X6"/>
<evidence type="ECO:0000313" key="1">
    <source>
        <dbReference type="EMBL" id="OWR50534.1"/>
    </source>
</evidence>
<dbReference type="EMBL" id="AGBW02009553">
    <property type="protein sequence ID" value="OWR50534.1"/>
    <property type="molecule type" value="Genomic_DNA"/>
</dbReference>
<accession>A0A212F9X6</accession>
<dbReference type="KEGG" id="dpl:KGM_210342"/>
<gene>
    <name evidence="1" type="ORF">KGM_210342</name>
</gene>
<comment type="caution">
    <text evidence="1">The sequence shown here is derived from an EMBL/GenBank/DDBJ whole genome shotgun (WGS) entry which is preliminary data.</text>
</comment>
<dbReference type="AlphaFoldDB" id="A0A212F9X6"/>
<reference evidence="1 2" key="1">
    <citation type="journal article" date="2011" name="Cell">
        <title>The monarch butterfly genome yields insights into long-distance migration.</title>
        <authorList>
            <person name="Zhan S."/>
            <person name="Merlin C."/>
            <person name="Boore J.L."/>
            <person name="Reppert S.M."/>
        </authorList>
    </citation>
    <scope>NUCLEOTIDE SEQUENCE [LARGE SCALE GENOMIC DNA]</scope>
    <source>
        <strain evidence="1">F-2</strain>
    </source>
</reference>
<protein>
    <submittedName>
        <fullName evidence="1">Uncharacterized protein</fullName>
    </submittedName>
</protein>
<sequence length="128" mass="14009">MHQKNRGAQLRRGTLGAYEASDCKTIFKKVPLQRSGPDGSSSTGSRSRGYVCGYSLKMTKDKRYSSSICCRPFKHSRRTVTTSGVPFSISGLLVLHGTVWRSESNYQVEAKRRHVILGTPGDGGALIS</sequence>
<keyword evidence="2" id="KW-1185">Reference proteome</keyword>
<organism evidence="1 2">
    <name type="scientific">Danaus plexippus plexippus</name>
    <dbReference type="NCBI Taxonomy" id="278856"/>
    <lineage>
        <taxon>Eukaryota</taxon>
        <taxon>Metazoa</taxon>
        <taxon>Ecdysozoa</taxon>
        <taxon>Arthropoda</taxon>
        <taxon>Hexapoda</taxon>
        <taxon>Insecta</taxon>
        <taxon>Pterygota</taxon>
        <taxon>Neoptera</taxon>
        <taxon>Endopterygota</taxon>
        <taxon>Lepidoptera</taxon>
        <taxon>Glossata</taxon>
        <taxon>Ditrysia</taxon>
        <taxon>Papilionoidea</taxon>
        <taxon>Nymphalidae</taxon>
        <taxon>Danainae</taxon>
        <taxon>Danaini</taxon>
        <taxon>Danaina</taxon>
        <taxon>Danaus</taxon>
        <taxon>Danaus</taxon>
    </lineage>
</organism>
<dbReference type="Proteomes" id="UP000007151">
    <property type="component" value="Unassembled WGS sequence"/>
</dbReference>
<proteinExistence type="predicted"/>
<name>A0A212F9X6_DANPL</name>